<dbReference type="EMBL" id="CP013015">
    <property type="protein sequence ID" value="AMM40863.1"/>
    <property type="molecule type" value="Genomic_DNA"/>
</dbReference>
<keyword evidence="2" id="KW-1185">Reference proteome</keyword>
<sequence>MITKWKRQLLDEPPSIFSNGNSVRKKEREYEKLIASLYQKIGQLEIEIDWLKKF</sequence>
<organism evidence="1 2">
    <name type="scientific">Desulfofervidus auxilii</name>
    <dbReference type="NCBI Taxonomy" id="1621989"/>
    <lineage>
        <taxon>Bacteria</taxon>
        <taxon>Pseudomonadati</taxon>
        <taxon>Thermodesulfobacteriota</taxon>
        <taxon>Candidatus Desulfofervidia</taxon>
        <taxon>Candidatus Desulfofervidales</taxon>
        <taxon>Candidatus Desulfofervidaceae</taxon>
        <taxon>Candidatus Desulfofervidus</taxon>
    </lineage>
</organism>
<evidence type="ECO:0000313" key="1">
    <source>
        <dbReference type="EMBL" id="AMM40863.1"/>
    </source>
</evidence>
<evidence type="ECO:0000313" key="2">
    <source>
        <dbReference type="Proteomes" id="UP000070560"/>
    </source>
</evidence>
<proteinExistence type="predicted"/>
<name>A0A7U4TI59_DESA2</name>
<reference evidence="1 2" key="1">
    <citation type="submission" date="2015-10" db="EMBL/GenBank/DDBJ databases">
        <title>Candidatus Desulfofervidus auxilii, a hydrogenotrophic sulfate-reducing bacterium involved in the thermophilic anaerobic oxidation of methane.</title>
        <authorList>
            <person name="Krukenberg V."/>
            <person name="Richter M."/>
            <person name="Wegener G."/>
        </authorList>
    </citation>
    <scope>NUCLEOTIDE SEQUENCE [LARGE SCALE GENOMIC DNA]</scope>
    <source>
        <strain evidence="1 2">HS1</strain>
    </source>
</reference>
<dbReference type="OrthoDB" id="5571971at2"/>
<gene>
    <name evidence="1" type="ORF">HS1_001059</name>
</gene>
<dbReference type="AlphaFoldDB" id="A0A7U4TI59"/>
<dbReference type="RefSeq" id="WP_156469404.1">
    <property type="nucleotide sequence ID" value="NZ_CP013015.1"/>
</dbReference>
<dbReference type="Proteomes" id="UP000070560">
    <property type="component" value="Chromosome"/>
</dbReference>
<protein>
    <submittedName>
        <fullName evidence="1">Transposase</fullName>
    </submittedName>
</protein>
<dbReference type="KEGG" id="daw:HS1_001059"/>
<accession>A0A7U4TI59</accession>